<accession>A0A9X4AEG5</accession>
<dbReference type="Proteomes" id="UP001145069">
    <property type="component" value="Unassembled WGS sequence"/>
</dbReference>
<keyword evidence="1" id="KW-0812">Transmembrane</keyword>
<organism evidence="2 3">
    <name type="scientific">Aquibacillus salsiterrae</name>
    <dbReference type="NCBI Taxonomy" id="2950439"/>
    <lineage>
        <taxon>Bacteria</taxon>
        <taxon>Bacillati</taxon>
        <taxon>Bacillota</taxon>
        <taxon>Bacilli</taxon>
        <taxon>Bacillales</taxon>
        <taxon>Bacillaceae</taxon>
        <taxon>Aquibacillus</taxon>
    </lineage>
</organism>
<evidence type="ECO:0000313" key="3">
    <source>
        <dbReference type="Proteomes" id="UP001145069"/>
    </source>
</evidence>
<name>A0A9X4AEG5_9BACI</name>
<dbReference type="EMBL" id="JAMQKC010000004">
    <property type="protein sequence ID" value="MDC3416756.1"/>
    <property type="molecule type" value="Genomic_DNA"/>
</dbReference>
<dbReference type="AlphaFoldDB" id="A0A9X4AEG5"/>
<keyword evidence="1" id="KW-1133">Transmembrane helix</keyword>
<dbReference type="RefSeq" id="WP_272445771.1">
    <property type="nucleotide sequence ID" value="NZ_JAMQKC010000004.1"/>
</dbReference>
<proteinExistence type="predicted"/>
<reference evidence="2" key="1">
    <citation type="submission" date="2022-06" db="EMBL/GenBank/DDBJ databases">
        <title>Aquibacillus sp. a new bacterium isolated from soil saline samples.</title>
        <authorList>
            <person name="Galisteo C."/>
            <person name="De La Haba R."/>
            <person name="Sanchez-Porro C."/>
            <person name="Ventosa A."/>
        </authorList>
    </citation>
    <scope>NUCLEOTIDE SEQUENCE</scope>
    <source>
        <strain evidence="2">3ASR75-54</strain>
    </source>
</reference>
<gene>
    <name evidence="2" type="ORF">NC799_07470</name>
</gene>
<feature type="transmembrane region" description="Helical" evidence="1">
    <location>
        <begin position="225"/>
        <end position="245"/>
    </location>
</feature>
<feature type="transmembrane region" description="Helical" evidence="1">
    <location>
        <begin position="37"/>
        <end position="55"/>
    </location>
</feature>
<feature type="transmembrane region" description="Helical" evidence="1">
    <location>
        <begin position="6"/>
        <end position="25"/>
    </location>
</feature>
<evidence type="ECO:0000256" key="1">
    <source>
        <dbReference type="SAM" id="Phobius"/>
    </source>
</evidence>
<keyword evidence="3" id="KW-1185">Reference proteome</keyword>
<comment type="caution">
    <text evidence="2">The sequence shown here is derived from an EMBL/GenBank/DDBJ whole genome shotgun (WGS) entry which is preliminary data.</text>
</comment>
<feature type="transmembrane region" description="Helical" evidence="1">
    <location>
        <begin position="61"/>
        <end position="84"/>
    </location>
</feature>
<sequence>MELETMVYISLLAFTGLIFGGLLGAVINKLIRQVNKIYVYAGSLLLGLILFEIIPESSRSFDWIGVAISVLIGIVLMHQIHLFTDAIKERQPKHKAISYSTIFLVIAVAIHNLPSGIAISSNSIYSKLSNELVFSFIIHQIPEGLALFLSLVSAGSVLYSTISFTSFSFLLIIFFFLALVLGQQPFFQDSHVRATFIGISIGTLGYVSVLELLLKSYSKLRPVQFFQYVGLGLFTIVMYVEFVQIH</sequence>
<feature type="transmembrane region" description="Helical" evidence="1">
    <location>
        <begin position="164"/>
        <end position="182"/>
    </location>
</feature>
<protein>
    <submittedName>
        <fullName evidence="2">ZIP family metal transporter</fullName>
    </submittedName>
</protein>
<feature type="transmembrane region" description="Helical" evidence="1">
    <location>
        <begin position="194"/>
        <end position="213"/>
    </location>
</feature>
<evidence type="ECO:0000313" key="2">
    <source>
        <dbReference type="EMBL" id="MDC3416756.1"/>
    </source>
</evidence>
<keyword evidence="1" id="KW-0472">Membrane</keyword>
<feature type="transmembrane region" description="Helical" evidence="1">
    <location>
        <begin position="96"/>
        <end position="113"/>
    </location>
</feature>